<evidence type="ECO:0000313" key="2">
    <source>
        <dbReference type="WBParaSite" id="nRc.2.0.1.t06102-RA"/>
    </source>
</evidence>
<sequence length="175" mass="18791">MRANSKLSDSHVSDSQLSEFSTCGFNTLSSRSSKGKNFNNPKLSSGGLMNFRRSVGNIQFDQGIAAAAIGASLDDPSYAKGEAATAAAIVNHCKGSFTKRSSGAVMYTAAPSSSKVKFYDLCFTTSSFPRYHHHFKGGCYILSSGNRPTCDVRRATELCDQPMSPPPFGKLIRNV</sequence>
<dbReference type="Proteomes" id="UP000887565">
    <property type="component" value="Unplaced"/>
</dbReference>
<dbReference type="AlphaFoldDB" id="A0A915HX10"/>
<protein>
    <submittedName>
        <fullName evidence="2">Uncharacterized protein</fullName>
    </submittedName>
</protein>
<organism evidence="1 2">
    <name type="scientific">Romanomermis culicivorax</name>
    <name type="common">Nematode worm</name>
    <dbReference type="NCBI Taxonomy" id="13658"/>
    <lineage>
        <taxon>Eukaryota</taxon>
        <taxon>Metazoa</taxon>
        <taxon>Ecdysozoa</taxon>
        <taxon>Nematoda</taxon>
        <taxon>Enoplea</taxon>
        <taxon>Dorylaimia</taxon>
        <taxon>Mermithida</taxon>
        <taxon>Mermithoidea</taxon>
        <taxon>Mermithidae</taxon>
        <taxon>Romanomermis</taxon>
    </lineage>
</organism>
<name>A0A915HX10_ROMCU</name>
<proteinExistence type="predicted"/>
<keyword evidence="1" id="KW-1185">Reference proteome</keyword>
<evidence type="ECO:0000313" key="1">
    <source>
        <dbReference type="Proteomes" id="UP000887565"/>
    </source>
</evidence>
<accession>A0A915HX10</accession>
<reference evidence="2" key="1">
    <citation type="submission" date="2022-11" db="UniProtKB">
        <authorList>
            <consortium name="WormBaseParasite"/>
        </authorList>
    </citation>
    <scope>IDENTIFICATION</scope>
</reference>
<dbReference type="WBParaSite" id="nRc.2.0.1.t06102-RA">
    <property type="protein sequence ID" value="nRc.2.0.1.t06102-RA"/>
    <property type="gene ID" value="nRc.2.0.1.g06102"/>
</dbReference>